<accession>G7L9Q0</accession>
<organism evidence="7 9">
    <name type="scientific">Medicago truncatula</name>
    <name type="common">Barrel medic</name>
    <name type="synonym">Medicago tribuloides</name>
    <dbReference type="NCBI Taxonomy" id="3880"/>
    <lineage>
        <taxon>Eukaryota</taxon>
        <taxon>Viridiplantae</taxon>
        <taxon>Streptophyta</taxon>
        <taxon>Embryophyta</taxon>
        <taxon>Tracheophyta</taxon>
        <taxon>Spermatophyta</taxon>
        <taxon>Magnoliopsida</taxon>
        <taxon>eudicotyledons</taxon>
        <taxon>Gunneridae</taxon>
        <taxon>Pentapetalae</taxon>
        <taxon>rosids</taxon>
        <taxon>fabids</taxon>
        <taxon>Fabales</taxon>
        <taxon>Fabaceae</taxon>
        <taxon>Papilionoideae</taxon>
        <taxon>50 kb inversion clade</taxon>
        <taxon>NPAAA clade</taxon>
        <taxon>Hologalegina</taxon>
        <taxon>IRL clade</taxon>
        <taxon>Trifolieae</taxon>
        <taxon>Medicago</taxon>
    </lineage>
</organism>
<reference evidence="7 9" key="1">
    <citation type="journal article" date="2011" name="Nature">
        <title>The Medicago genome provides insight into the evolution of rhizobial symbioses.</title>
        <authorList>
            <person name="Young N.D."/>
            <person name="Debelle F."/>
            <person name="Oldroyd G.E."/>
            <person name="Geurts R."/>
            <person name="Cannon S.B."/>
            <person name="Udvardi M.K."/>
            <person name="Benedito V.A."/>
            <person name="Mayer K.F."/>
            <person name="Gouzy J."/>
            <person name="Schoof H."/>
            <person name="Van de Peer Y."/>
            <person name="Proost S."/>
            <person name="Cook D.R."/>
            <person name="Meyers B.C."/>
            <person name="Spannagl M."/>
            <person name="Cheung F."/>
            <person name="De Mita S."/>
            <person name="Krishnakumar V."/>
            <person name="Gundlach H."/>
            <person name="Zhou S."/>
            <person name="Mudge J."/>
            <person name="Bharti A.K."/>
            <person name="Murray J.D."/>
            <person name="Naoumkina M.A."/>
            <person name="Rosen B."/>
            <person name="Silverstein K.A."/>
            <person name="Tang H."/>
            <person name="Rombauts S."/>
            <person name="Zhao P.X."/>
            <person name="Zhou P."/>
            <person name="Barbe V."/>
            <person name="Bardou P."/>
            <person name="Bechner M."/>
            <person name="Bellec A."/>
            <person name="Berger A."/>
            <person name="Berges H."/>
            <person name="Bidwell S."/>
            <person name="Bisseling T."/>
            <person name="Choisne N."/>
            <person name="Couloux A."/>
            <person name="Denny R."/>
            <person name="Deshpande S."/>
            <person name="Dai X."/>
            <person name="Doyle J.J."/>
            <person name="Dudez A.M."/>
            <person name="Farmer A.D."/>
            <person name="Fouteau S."/>
            <person name="Franken C."/>
            <person name="Gibelin C."/>
            <person name="Gish J."/>
            <person name="Goldstein S."/>
            <person name="Gonzalez A.J."/>
            <person name="Green P.J."/>
            <person name="Hallab A."/>
            <person name="Hartog M."/>
            <person name="Hua A."/>
            <person name="Humphray S.J."/>
            <person name="Jeong D.H."/>
            <person name="Jing Y."/>
            <person name="Jocker A."/>
            <person name="Kenton S.M."/>
            <person name="Kim D.J."/>
            <person name="Klee K."/>
            <person name="Lai H."/>
            <person name="Lang C."/>
            <person name="Lin S."/>
            <person name="Macmil S.L."/>
            <person name="Magdelenat G."/>
            <person name="Matthews L."/>
            <person name="McCorrison J."/>
            <person name="Monaghan E.L."/>
            <person name="Mun J.H."/>
            <person name="Najar F.Z."/>
            <person name="Nicholson C."/>
            <person name="Noirot C."/>
            <person name="O'Bleness M."/>
            <person name="Paule C.R."/>
            <person name="Poulain J."/>
            <person name="Prion F."/>
            <person name="Qin B."/>
            <person name="Qu C."/>
            <person name="Retzel E.F."/>
            <person name="Riddle C."/>
            <person name="Sallet E."/>
            <person name="Samain S."/>
            <person name="Samson N."/>
            <person name="Sanders I."/>
            <person name="Saurat O."/>
            <person name="Scarpelli C."/>
            <person name="Schiex T."/>
            <person name="Segurens B."/>
            <person name="Severin A.J."/>
            <person name="Sherrier D.J."/>
            <person name="Shi R."/>
            <person name="Sims S."/>
            <person name="Singer S.R."/>
            <person name="Sinharoy S."/>
            <person name="Sterck L."/>
            <person name="Viollet A."/>
            <person name="Wang B.B."/>
            <person name="Wang K."/>
            <person name="Wang M."/>
            <person name="Wang X."/>
            <person name="Warfsmann J."/>
            <person name="Weissenbach J."/>
            <person name="White D.D."/>
            <person name="White J.D."/>
            <person name="Wiley G.B."/>
            <person name="Wincker P."/>
            <person name="Xing Y."/>
            <person name="Yang L."/>
            <person name="Yao Z."/>
            <person name="Ying F."/>
            <person name="Zhai J."/>
            <person name="Zhou L."/>
            <person name="Zuber A."/>
            <person name="Denarie J."/>
            <person name="Dixon R.A."/>
            <person name="May G.D."/>
            <person name="Schwartz D.C."/>
            <person name="Rogers J."/>
            <person name="Quetier F."/>
            <person name="Town C.D."/>
            <person name="Roe B.A."/>
        </authorList>
    </citation>
    <scope>NUCLEOTIDE SEQUENCE [LARGE SCALE GENOMIC DNA]</scope>
    <source>
        <strain evidence="7">A17</strain>
        <strain evidence="8 9">cv. Jemalong A17</strain>
    </source>
</reference>
<reference evidence="7 9" key="2">
    <citation type="journal article" date="2014" name="BMC Genomics">
        <title>An improved genome release (version Mt4.0) for the model legume Medicago truncatula.</title>
        <authorList>
            <person name="Tang H."/>
            <person name="Krishnakumar V."/>
            <person name="Bidwell S."/>
            <person name="Rosen B."/>
            <person name="Chan A."/>
            <person name="Zhou S."/>
            <person name="Gentzbittel L."/>
            <person name="Childs K.L."/>
            <person name="Yandell M."/>
            <person name="Gundlach H."/>
            <person name="Mayer K.F."/>
            <person name="Schwartz D.C."/>
            <person name="Town C.D."/>
        </authorList>
    </citation>
    <scope>GENOME REANNOTATION</scope>
    <source>
        <strain evidence="8 9">cv. Jemalong A17</strain>
    </source>
</reference>
<keyword evidence="5" id="KW-0342">GTP-binding</keyword>
<dbReference type="GO" id="GO:0003924">
    <property type="term" value="F:GTPase activity"/>
    <property type="evidence" value="ECO:0000318"/>
    <property type="project" value="GO_Central"/>
</dbReference>
<evidence type="ECO:0000256" key="4">
    <source>
        <dbReference type="ARBA" id="ARBA00022917"/>
    </source>
</evidence>
<evidence type="ECO:0000256" key="1">
    <source>
        <dbReference type="ARBA" id="ARBA00005870"/>
    </source>
</evidence>
<dbReference type="AlphaFoldDB" id="G7L9Q0"/>
<reference evidence="8" key="3">
    <citation type="submission" date="2015-04" db="UniProtKB">
        <authorList>
            <consortium name="EnsemblPlants"/>
        </authorList>
    </citation>
    <scope>IDENTIFICATION</scope>
    <source>
        <strain evidence="8">cv. Jemalong A17</strain>
    </source>
</reference>
<dbReference type="GO" id="GO:0005525">
    <property type="term" value="F:GTP binding"/>
    <property type="evidence" value="ECO:0007669"/>
    <property type="project" value="UniProtKB-KW"/>
</dbReference>
<keyword evidence="9" id="KW-1185">Reference proteome</keyword>
<keyword evidence="3 7" id="KW-0251">Elongation factor</keyword>
<dbReference type="Gene3D" id="3.40.50.300">
    <property type="entry name" value="P-loop containing nucleotide triphosphate hydrolases"/>
    <property type="match status" value="1"/>
</dbReference>
<evidence type="ECO:0000313" key="7">
    <source>
        <dbReference type="EMBL" id="AET05333.1"/>
    </source>
</evidence>
<dbReference type="InterPro" id="IPR004161">
    <property type="entry name" value="EFTu-like_2"/>
</dbReference>
<evidence type="ECO:0000313" key="9">
    <source>
        <dbReference type="Proteomes" id="UP000002051"/>
    </source>
</evidence>
<comment type="similarity">
    <text evidence="1">Belongs to the TRAFAC class translation factor GTPase superfamily. Classic translation factor GTPase family. EF-G/EF-2 subfamily.</text>
</comment>
<dbReference type="EMBL" id="CM001224">
    <property type="protein sequence ID" value="AET05333.1"/>
    <property type="molecule type" value="Genomic_DNA"/>
</dbReference>
<dbReference type="SUPFAM" id="SSF50447">
    <property type="entry name" value="Translation proteins"/>
    <property type="match status" value="1"/>
</dbReference>
<evidence type="ECO:0000256" key="3">
    <source>
        <dbReference type="ARBA" id="ARBA00022768"/>
    </source>
</evidence>
<proteinExistence type="inferred from homology"/>
<dbReference type="eggNOG" id="KOG0465">
    <property type="taxonomic scope" value="Eukaryota"/>
</dbReference>
<dbReference type="EnsemblPlants" id="AET05333">
    <property type="protein sequence ID" value="AET05333"/>
    <property type="gene ID" value="MTR_8g104250"/>
</dbReference>
<dbReference type="PANTHER" id="PTHR43636:SF2">
    <property type="entry name" value="ELONGATION FACTOR G, MITOCHONDRIAL"/>
    <property type="match status" value="1"/>
</dbReference>
<keyword evidence="4" id="KW-0648">Protein biosynthesis</keyword>
<name>G7L9Q0_MEDTR</name>
<dbReference type="HOGENOM" id="CLU_667950_0_0_1"/>
<dbReference type="PANTHER" id="PTHR43636">
    <property type="entry name" value="ELONGATION FACTOR G, MITOCHONDRIAL"/>
    <property type="match status" value="1"/>
</dbReference>
<keyword evidence="2" id="KW-0547">Nucleotide-binding</keyword>
<dbReference type="PaxDb" id="3880-AET05333"/>
<evidence type="ECO:0000313" key="8">
    <source>
        <dbReference type="EnsemblPlants" id="AET05333"/>
    </source>
</evidence>
<dbReference type="GO" id="GO:0003746">
    <property type="term" value="F:translation elongation factor activity"/>
    <property type="evidence" value="ECO:0000318"/>
    <property type="project" value="GO_Central"/>
</dbReference>
<dbReference type="GO" id="GO:0005739">
    <property type="term" value="C:mitochondrion"/>
    <property type="evidence" value="ECO:0000318"/>
    <property type="project" value="GO_Central"/>
</dbReference>
<evidence type="ECO:0000256" key="5">
    <source>
        <dbReference type="ARBA" id="ARBA00023134"/>
    </source>
</evidence>
<dbReference type="FunFam" id="2.40.30.10:FF:000022">
    <property type="entry name" value="Elongation factor G, mitochondrial"/>
    <property type="match status" value="1"/>
</dbReference>
<evidence type="ECO:0000256" key="2">
    <source>
        <dbReference type="ARBA" id="ARBA00022741"/>
    </source>
</evidence>
<evidence type="ECO:0000259" key="6">
    <source>
        <dbReference type="Pfam" id="PF03144"/>
    </source>
</evidence>
<dbReference type="Gene3D" id="2.40.30.10">
    <property type="entry name" value="Translation factors"/>
    <property type="match status" value="1"/>
</dbReference>
<feature type="domain" description="Translation elongation factor EFTu-like" evidence="6">
    <location>
        <begin position="327"/>
        <end position="393"/>
    </location>
</feature>
<protein>
    <submittedName>
        <fullName evidence="7">Elongation factor</fullName>
    </submittedName>
</protein>
<dbReference type="Pfam" id="PF03144">
    <property type="entry name" value="GTP_EFTU_D2"/>
    <property type="match status" value="1"/>
</dbReference>
<gene>
    <name evidence="7" type="ordered locus">MTR_8g104250</name>
</gene>
<dbReference type="Proteomes" id="UP000002051">
    <property type="component" value="Chromosome 8"/>
</dbReference>
<dbReference type="GO" id="GO:0070125">
    <property type="term" value="P:mitochondrial translational elongation"/>
    <property type="evidence" value="ECO:0000318"/>
    <property type="project" value="GO_Central"/>
</dbReference>
<dbReference type="InterPro" id="IPR009000">
    <property type="entry name" value="Transl_B-barrel_sf"/>
</dbReference>
<dbReference type="SUPFAM" id="SSF52540">
    <property type="entry name" value="P-loop containing nucleoside triphosphate hydrolases"/>
    <property type="match status" value="1"/>
</dbReference>
<dbReference type="InterPro" id="IPR027417">
    <property type="entry name" value="P-loop_NTPase"/>
</dbReference>
<dbReference type="STRING" id="3880.G7L9Q0"/>
<sequence length="412" mass="47071">MNRFFSRSSIPRLLSSASSLSQPSLSTSVTSPTIQWSICATSVFLDTVTLTLRCGRTGKYYDPNKVEANCATSTHVLYLHIFSTVQFLFFLFFDGVENDQQMTRFQFPRLIFIEDINWEREIVDQVKSNLDQVISKLNHRCAAIQVPIYFDNWCFGFVVLVKMKAYYFRLKMFVRLFDLVNKLKAYFFRSETPYYKHVEVSEVPEDMQAFVLKKRSELIEIVSEVDDKLSEAFHGGSQISESVLDDAIRRATISMKFVPIFMGVICDERHDGLELLMEGVIRYLPGPIDVSNYALDQNRNGEKVELSGSIDAPFVAKVFTNVIRNDGLVTYLRIYQGVIKKGDFITNVNTGKKIQIPRLFKRHDDKIEEVDEAHAGEIIIVLDAILKSGDTFTDGSVRYTMTSADVPDYSIS</sequence>